<name>A0A087GBG8_ARAAL</name>
<dbReference type="Gramene" id="KFK27220">
    <property type="protein sequence ID" value="KFK27220"/>
    <property type="gene ID" value="AALP_AA8G353200"/>
</dbReference>
<reference evidence="3" key="1">
    <citation type="journal article" date="2015" name="Nat. Plants">
        <title>Genome expansion of Arabis alpina linked with retrotransposition and reduced symmetric DNA methylation.</title>
        <authorList>
            <person name="Willing E.M."/>
            <person name="Rawat V."/>
            <person name="Mandakova T."/>
            <person name="Maumus F."/>
            <person name="James G.V."/>
            <person name="Nordstroem K.J."/>
            <person name="Becker C."/>
            <person name="Warthmann N."/>
            <person name="Chica C."/>
            <person name="Szarzynska B."/>
            <person name="Zytnicki M."/>
            <person name="Albani M.C."/>
            <person name="Kiefer C."/>
            <person name="Bergonzi S."/>
            <person name="Castaings L."/>
            <person name="Mateos J.L."/>
            <person name="Berns M.C."/>
            <person name="Bujdoso N."/>
            <person name="Piofczyk T."/>
            <person name="de Lorenzo L."/>
            <person name="Barrero-Sicilia C."/>
            <person name="Mateos I."/>
            <person name="Piednoel M."/>
            <person name="Hagmann J."/>
            <person name="Chen-Min-Tao R."/>
            <person name="Iglesias-Fernandez R."/>
            <person name="Schuster S.C."/>
            <person name="Alonso-Blanco C."/>
            <person name="Roudier F."/>
            <person name="Carbonero P."/>
            <person name="Paz-Ares J."/>
            <person name="Davis S.J."/>
            <person name="Pecinka A."/>
            <person name="Quesneville H."/>
            <person name="Colot V."/>
            <person name="Lysak M.A."/>
            <person name="Weigel D."/>
            <person name="Coupland G."/>
            <person name="Schneeberger K."/>
        </authorList>
    </citation>
    <scope>NUCLEOTIDE SEQUENCE [LARGE SCALE GENOMIC DNA]</scope>
    <source>
        <strain evidence="3">cv. Pajares</strain>
    </source>
</reference>
<dbReference type="AlphaFoldDB" id="A0A087GBG8"/>
<feature type="compositionally biased region" description="Basic and acidic residues" evidence="1">
    <location>
        <begin position="34"/>
        <end position="52"/>
    </location>
</feature>
<evidence type="ECO:0000313" key="2">
    <source>
        <dbReference type="EMBL" id="KFK27220.1"/>
    </source>
</evidence>
<accession>A0A087GBG8</accession>
<feature type="region of interest" description="Disordered" evidence="1">
    <location>
        <begin position="34"/>
        <end position="60"/>
    </location>
</feature>
<evidence type="ECO:0000256" key="1">
    <source>
        <dbReference type="SAM" id="MobiDB-lite"/>
    </source>
</evidence>
<dbReference type="Proteomes" id="UP000029120">
    <property type="component" value="Chromosome 8"/>
</dbReference>
<evidence type="ECO:0000313" key="3">
    <source>
        <dbReference type="Proteomes" id="UP000029120"/>
    </source>
</evidence>
<dbReference type="EMBL" id="CM002876">
    <property type="protein sequence ID" value="KFK27220.1"/>
    <property type="molecule type" value="Genomic_DNA"/>
</dbReference>
<organism evidence="2 3">
    <name type="scientific">Arabis alpina</name>
    <name type="common">Alpine rock-cress</name>
    <dbReference type="NCBI Taxonomy" id="50452"/>
    <lineage>
        <taxon>Eukaryota</taxon>
        <taxon>Viridiplantae</taxon>
        <taxon>Streptophyta</taxon>
        <taxon>Embryophyta</taxon>
        <taxon>Tracheophyta</taxon>
        <taxon>Spermatophyta</taxon>
        <taxon>Magnoliopsida</taxon>
        <taxon>eudicotyledons</taxon>
        <taxon>Gunneridae</taxon>
        <taxon>Pentapetalae</taxon>
        <taxon>rosids</taxon>
        <taxon>malvids</taxon>
        <taxon>Brassicales</taxon>
        <taxon>Brassicaceae</taxon>
        <taxon>Arabideae</taxon>
        <taxon>Arabis</taxon>
    </lineage>
</organism>
<keyword evidence="3" id="KW-1185">Reference proteome</keyword>
<protein>
    <submittedName>
        <fullName evidence="2">Uncharacterized protein</fullName>
    </submittedName>
</protein>
<gene>
    <name evidence="2" type="ordered locus">AALP_Aa8g353200</name>
</gene>
<sequence length="60" mass="6764">MEALKDRVLALGVEGAVAVLVDCESGSLYMTVKERRARDKKKSEKGIDVDKKRKEKKTKK</sequence>
<proteinExistence type="predicted"/>